<dbReference type="OrthoDB" id="190105at2759"/>
<proteinExistence type="predicted"/>
<dbReference type="SMART" id="SM00320">
    <property type="entry name" value="WD40"/>
    <property type="match status" value="8"/>
</dbReference>
<feature type="compositionally biased region" description="Low complexity" evidence="4">
    <location>
        <begin position="463"/>
        <end position="473"/>
    </location>
</feature>
<reference evidence="6" key="2">
    <citation type="submission" date="2016-04" db="EMBL/GenBank/DDBJ databases">
        <authorList>
            <person name="Evans L.H."/>
            <person name="Alamgir A."/>
            <person name="Owens N."/>
            <person name="Weber N.D."/>
            <person name="Virtaneva K."/>
            <person name="Barbian K."/>
            <person name="Babar A."/>
            <person name="Rosenke K."/>
        </authorList>
    </citation>
    <scope>NUCLEOTIDE SEQUENCE</scope>
    <source>
        <strain evidence="6">UB2112</strain>
    </source>
</reference>
<feature type="repeat" description="WD" evidence="3">
    <location>
        <begin position="1048"/>
        <end position="1087"/>
    </location>
</feature>
<dbReference type="PROSITE" id="PS50294">
    <property type="entry name" value="WD_REPEATS_REGION"/>
    <property type="match status" value="4"/>
</dbReference>
<dbReference type="InterPro" id="IPR020472">
    <property type="entry name" value="WD40_PAC1"/>
</dbReference>
<evidence type="ECO:0000313" key="9">
    <source>
        <dbReference type="Proteomes" id="UP000658997"/>
    </source>
</evidence>
<keyword evidence="9" id="KW-1185">Reference proteome</keyword>
<dbReference type="AlphaFoldDB" id="A0A1K0GC87"/>
<dbReference type="SUPFAM" id="SSF81383">
    <property type="entry name" value="F-box domain"/>
    <property type="match status" value="1"/>
</dbReference>
<sequence>MSISPHHRAISPPTPAPSPQPDLHTSIRLANNAASAAASAASAAAAAAAAAAASGGTPSAPHPLIVDPNDPSQLLKHLSLVLPQYSQSARFELVSELADLFSVRELAHLSSVITPRLKVDFLSALPIEVSLSILSFIDDPKTLARASCVSRFWRSLVNDEHTWKVMCLKHKYRRRGSSNATIHPLDDRLARSISTLATPRIRPSSSNSSSLGVLLQQPLRPIASSQDADVDVDADAALVEQYTDQDDAAVLASLYQRYRDRGLDPSNALHELRTLHDLYLTKRQGAHGNLNQSMSEADLAFYAQLEEIVEEESRARYGDEAASVDEEALDTLASPTASSRPLATTPHQSSPAASNLGWLSAGPCTATASATTAATPSQPTRMQVPTLPPAPAPAPASINLGHAVSAPFRTATGRLDRLQGWQQSTPSAAIAAFATPRIQDAETSVQVNDPEEAMDMDDGHHLASTLASSSAGPAGTGPIGQPPNAPLLASLPRHHSPTGRFSASVASPSTGTHAATRRSAGSSALVPGPRDSRQSQTGRSPSGTLRTRSASIDEHDSANTGAPATGLNLFDSSAPSRSPVQERSSQAGPSRHSTVSPSAVHAHRHRSAKVPFSYRTHFKMAYLTESNWRKGGRLQTQHVSADAGHVVTSLAIDSEWIVVGMANSKIHVFSAETGLYAHTLLGHDAGVWCLTLISKSNSSKHGQASTSQRGKGKMVITDPEDGSGGKPYQATADGDLRLVHHDPRPDAADALLSPPPSSIELPEEADVFGGRRLPSSTPSTPSGKARQTSYGHGETLEWFHKARRALRRQQSARRAAAAAGDAADGSRSRPLVLDDNASGADLSIRSEGASHVHRELRSSARARTERDELDREAAKAIAEAEAGAIRDAVMADGTGQVPAQLAERIRRDGELAAAGAAATESRANRTRAASSSSSSSFSSSSSYSSSSGPPHASAVGAQLAGNALGMGNPCGSVVGYGNKDAIVVSGGCDRDVRVWDLRTGQCKHVLHGHTSTVRCLKVLDGKPIAVSGSRDSTLRVWNVETGEHVHLLAGHQHSVRCIEVAGDKVASGSYDGTCRVWHLDTGRCLHVLRGHIHYIYAVAFDGKRVATGSLDSTVRVWSAETGDCLALFQGHTSLVGQLQLLDNTLVTGGSDGRVIVFSLNTYECLHRLCAHDNSVTCLQFDDRYIVTGGNDGRVKLWDFNTGKFIREICEPCEQVWKVTYRDDKVVVLCKRGEKTCMDVITFRPAADEM</sequence>
<dbReference type="Pfam" id="PF12937">
    <property type="entry name" value="F-box-like"/>
    <property type="match status" value="1"/>
</dbReference>
<feature type="region of interest" description="Disordered" evidence="4">
    <location>
        <begin position="463"/>
        <end position="607"/>
    </location>
</feature>
<dbReference type="InterPro" id="IPR001680">
    <property type="entry name" value="WD40_rpt"/>
</dbReference>
<reference evidence="8" key="1">
    <citation type="submission" date="2016-04" db="EMBL/GenBank/DDBJ databases">
        <authorList>
            <person name="Guldener U."/>
            <person name="Guldener U."/>
        </authorList>
    </citation>
    <scope>NUCLEOTIDE SEQUENCE [LARGE SCALE GENOMIC DNA]</scope>
    <source>
        <strain evidence="8">UB2112</strain>
    </source>
</reference>
<gene>
    <name evidence="7" type="ORF">UBRO2_03995</name>
    <name evidence="6" type="ORF">UBRO_08257</name>
</gene>
<dbReference type="PRINTS" id="PR00320">
    <property type="entry name" value="GPROTEINBRPT"/>
</dbReference>
<name>A0A1K0GC87_9BASI</name>
<feature type="region of interest" description="Disordered" evidence="4">
    <location>
        <begin position="369"/>
        <end position="394"/>
    </location>
</feature>
<dbReference type="InterPro" id="IPR053299">
    <property type="entry name" value="ASTRA_WD_repeat"/>
</dbReference>
<feature type="compositionally biased region" description="Polar residues" evidence="4">
    <location>
        <begin position="570"/>
        <end position="597"/>
    </location>
</feature>
<feature type="region of interest" description="Disordered" evidence="4">
    <location>
        <begin position="333"/>
        <end position="356"/>
    </location>
</feature>
<feature type="compositionally biased region" description="Basic and acidic residues" evidence="4">
    <location>
        <begin position="734"/>
        <end position="747"/>
    </location>
</feature>
<feature type="repeat" description="WD" evidence="3">
    <location>
        <begin position="1006"/>
        <end position="1047"/>
    </location>
</feature>
<feature type="repeat" description="WD" evidence="3">
    <location>
        <begin position="1168"/>
        <end position="1207"/>
    </location>
</feature>
<dbReference type="CDD" id="cd00200">
    <property type="entry name" value="WD40"/>
    <property type="match status" value="1"/>
</dbReference>
<dbReference type="InterPro" id="IPR036047">
    <property type="entry name" value="F-box-like_dom_sf"/>
</dbReference>
<dbReference type="Proteomes" id="UP000658997">
    <property type="component" value="Unassembled WGS sequence"/>
</dbReference>
<feature type="compositionally biased region" description="Basic and acidic residues" evidence="4">
    <location>
        <begin position="848"/>
        <end position="874"/>
    </location>
</feature>
<organism evidence="6 8">
    <name type="scientific">Ustilago bromivora</name>
    <dbReference type="NCBI Taxonomy" id="307758"/>
    <lineage>
        <taxon>Eukaryota</taxon>
        <taxon>Fungi</taxon>
        <taxon>Dikarya</taxon>
        <taxon>Basidiomycota</taxon>
        <taxon>Ustilaginomycotina</taxon>
        <taxon>Ustilaginomycetes</taxon>
        <taxon>Ustilaginales</taxon>
        <taxon>Ustilaginaceae</taxon>
        <taxon>Ustilago</taxon>
    </lineage>
</organism>
<dbReference type="EMBL" id="LT558134">
    <property type="protein sequence ID" value="SAM85668.1"/>
    <property type="molecule type" value="Genomic_DNA"/>
</dbReference>
<feature type="compositionally biased region" description="Polar residues" evidence="4">
    <location>
        <begin position="499"/>
        <end position="513"/>
    </location>
</feature>
<feature type="compositionally biased region" description="Basic residues" evidence="4">
    <location>
        <begin position="801"/>
        <end position="811"/>
    </location>
</feature>
<keyword evidence="1 3" id="KW-0853">WD repeat</keyword>
<protein>
    <submittedName>
        <fullName evidence="6">Related to F-box/WD40 repeat protein 7</fullName>
    </submittedName>
</protein>
<evidence type="ECO:0000259" key="5">
    <source>
        <dbReference type="PROSITE" id="PS50181"/>
    </source>
</evidence>
<dbReference type="Pfam" id="PF00400">
    <property type="entry name" value="WD40"/>
    <property type="match status" value="4"/>
</dbReference>
<feature type="compositionally biased region" description="Polar residues" evidence="4">
    <location>
        <begin position="534"/>
        <end position="550"/>
    </location>
</feature>
<feature type="compositionally biased region" description="Low complexity" evidence="4">
    <location>
        <begin position="369"/>
        <end position="380"/>
    </location>
</feature>
<dbReference type="SMART" id="SM00256">
    <property type="entry name" value="FBOX"/>
    <property type="match status" value="1"/>
</dbReference>
<keyword evidence="2" id="KW-0677">Repeat</keyword>
<dbReference type="InterPro" id="IPR001810">
    <property type="entry name" value="F-box_dom"/>
</dbReference>
<feature type="region of interest" description="Disordered" evidence="4">
    <location>
        <begin position="698"/>
        <end position="874"/>
    </location>
</feature>
<feature type="repeat" description="WD" evidence="3">
    <location>
        <begin position="1088"/>
        <end position="1127"/>
    </location>
</feature>
<feature type="region of interest" description="Disordered" evidence="4">
    <location>
        <begin position="913"/>
        <end position="953"/>
    </location>
</feature>
<dbReference type="InterPro" id="IPR019775">
    <property type="entry name" value="WD40_repeat_CS"/>
</dbReference>
<dbReference type="InterPro" id="IPR015943">
    <property type="entry name" value="WD40/YVTN_repeat-like_dom_sf"/>
</dbReference>
<dbReference type="SUPFAM" id="SSF50978">
    <property type="entry name" value="WD40 repeat-like"/>
    <property type="match status" value="2"/>
</dbReference>
<dbReference type="Proteomes" id="UP000179920">
    <property type="component" value="Chromosome XVIII"/>
</dbReference>
<dbReference type="PROSITE" id="PS50181">
    <property type="entry name" value="FBOX"/>
    <property type="match status" value="1"/>
</dbReference>
<evidence type="ECO:0000313" key="6">
    <source>
        <dbReference type="EMBL" id="SAM85668.1"/>
    </source>
</evidence>
<dbReference type="EMBL" id="ULHB01000084">
    <property type="protein sequence ID" value="SYW80781.1"/>
    <property type="molecule type" value="Genomic_DNA"/>
</dbReference>
<dbReference type="Gene3D" id="1.20.1280.50">
    <property type="match status" value="1"/>
</dbReference>
<feature type="domain" description="F-box" evidence="5">
    <location>
        <begin position="119"/>
        <end position="166"/>
    </location>
</feature>
<evidence type="ECO:0000256" key="2">
    <source>
        <dbReference type="ARBA" id="ARBA00022737"/>
    </source>
</evidence>
<feature type="repeat" description="WD" evidence="3">
    <location>
        <begin position="974"/>
        <end position="1005"/>
    </location>
</feature>
<accession>A0A1K0GC87</accession>
<feature type="region of interest" description="Disordered" evidence="4">
    <location>
        <begin position="1"/>
        <end position="23"/>
    </location>
</feature>
<feature type="compositionally biased region" description="Polar residues" evidence="4">
    <location>
        <begin position="698"/>
        <end position="709"/>
    </location>
</feature>
<evidence type="ECO:0000256" key="1">
    <source>
        <dbReference type="ARBA" id="ARBA00022574"/>
    </source>
</evidence>
<feature type="compositionally biased region" description="Low complexity" evidence="4">
    <location>
        <begin position="812"/>
        <end position="829"/>
    </location>
</feature>
<reference evidence="7" key="3">
    <citation type="submission" date="2018-08" db="EMBL/GenBank/DDBJ databases">
        <authorList>
            <person name="Guldener U."/>
        </authorList>
    </citation>
    <scope>NUCLEOTIDE SEQUENCE</scope>
    <source>
        <strain evidence="7">UB2</strain>
    </source>
</reference>
<dbReference type="PANTHER" id="PTHR44156">
    <property type="entry name" value="SUPERNUMERARY LIMBS, ISOFORM B-RELATED"/>
    <property type="match status" value="1"/>
</dbReference>
<dbReference type="PROSITE" id="PS00678">
    <property type="entry name" value="WD_REPEATS_1"/>
    <property type="match status" value="3"/>
</dbReference>
<evidence type="ECO:0000313" key="8">
    <source>
        <dbReference type="Proteomes" id="UP000179920"/>
    </source>
</evidence>
<feature type="compositionally biased region" description="Low complexity" evidence="4">
    <location>
        <begin position="930"/>
        <end position="947"/>
    </location>
</feature>
<evidence type="ECO:0000313" key="7">
    <source>
        <dbReference type="EMBL" id="SYW80781.1"/>
    </source>
</evidence>
<evidence type="ECO:0000256" key="4">
    <source>
        <dbReference type="SAM" id="MobiDB-lite"/>
    </source>
</evidence>
<dbReference type="InterPro" id="IPR036322">
    <property type="entry name" value="WD40_repeat_dom_sf"/>
</dbReference>
<dbReference type="PROSITE" id="PS50082">
    <property type="entry name" value="WD_REPEATS_2"/>
    <property type="match status" value="5"/>
</dbReference>
<dbReference type="Gene3D" id="2.130.10.10">
    <property type="entry name" value="YVTN repeat-like/Quinoprotein amine dehydrogenase"/>
    <property type="match status" value="2"/>
</dbReference>
<feature type="compositionally biased region" description="Polar residues" evidence="4">
    <location>
        <begin position="333"/>
        <end position="353"/>
    </location>
</feature>
<evidence type="ECO:0000256" key="3">
    <source>
        <dbReference type="PROSITE-ProRule" id="PRU00221"/>
    </source>
</evidence>